<dbReference type="CDD" id="cd02966">
    <property type="entry name" value="TlpA_like_family"/>
    <property type="match status" value="1"/>
</dbReference>
<sequence length="183" mass="19942">MKTRRTMQGLIGALLALFLMTGCGLQAEESGKSAEAKAEQAMDAEGVDGTAPPFKATAFDGSEVAINAAMDKKLYVINFWATWCPPCRAEMPELNEFAKKHEGEVTFYAVNLQEPKDTVDKFLKDNGYTMPVLLDLKGEAADTYKVRAIPTTYVIDRDGKILLKKIGGTTAVELEAALMRAAK</sequence>
<dbReference type="GO" id="GO:0016209">
    <property type="term" value="F:antioxidant activity"/>
    <property type="evidence" value="ECO:0007669"/>
    <property type="project" value="InterPro"/>
</dbReference>
<dbReference type="PANTHER" id="PTHR42852:SF17">
    <property type="entry name" value="THIOREDOXIN-LIKE PROTEIN HI_1115"/>
    <property type="match status" value="1"/>
</dbReference>
<dbReference type="InterPro" id="IPR036249">
    <property type="entry name" value="Thioredoxin-like_sf"/>
</dbReference>
<evidence type="ECO:0000313" key="4">
    <source>
        <dbReference type="Proteomes" id="UP000011124"/>
    </source>
</evidence>
<evidence type="ECO:0000313" key="3">
    <source>
        <dbReference type="EMBL" id="AEC01147.1"/>
    </source>
</evidence>
<protein>
    <submittedName>
        <fullName evidence="3">Alkyl hydroperoxide reductase/ Thiol specific antioxidant/ Mal allergen</fullName>
    </submittedName>
</protein>
<evidence type="ECO:0000259" key="2">
    <source>
        <dbReference type="PROSITE" id="PS51352"/>
    </source>
</evidence>
<dbReference type="PANTHER" id="PTHR42852">
    <property type="entry name" value="THIOL:DISULFIDE INTERCHANGE PROTEIN DSBE"/>
    <property type="match status" value="1"/>
</dbReference>
<dbReference type="Gene3D" id="3.40.30.10">
    <property type="entry name" value="Glutaredoxin"/>
    <property type="match status" value="1"/>
</dbReference>
<dbReference type="PROSITE" id="PS51352">
    <property type="entry name" value="THIOREDOXIN_2"/>
    <property type="match status" value="1"/>
</dbReference>
<name>F4EWH0_SELS3</name>
<dbReference type="Pfam" id="PF00578">
    <property type="entry name" value="AhpC-TSA"/>
    <property type="match status" value="1"/>
</dbReference>
<organism evidence="3 4">
    <name type="scientific">Selenomonas sputigena (strain ATCC 35185 / DSM 20758 / CCUG 44933 / VPI D19B-28)</name>
    <dbReference type="NCBI Taxonomy" id="546271"/>
    <lineage>
        <taxon>Bacteria</taxon>
        <taxon>Bacillati</taxon>
        <taxon>Bacillota</taxon>
        <taxon>Negativicutes</taxon>
        <taxon>Selenomonadales</taxon>
        <taxon>Selenomonadaceae</taxon>
        <taxon>Selenomonas</taxon>
    </lineage>
</organism>
<dbReference type="InterPro" id="IPR050553">
    <property type="entry name" value="Thioredoxin_ResA/DsbE_sf"/>
</dbReference>
<dbReference type="RefSeq" id="WP_013741065.1">
    <property type="nucleotide sequence ID" value="NC_015437.1"/>
</dbReference>
<dbReference type="EMBL" id="CP002637">
    <property type="protein sequence ID" value="AEC01147.1"/>
    <property type="molecule type" value="Genomic_DNA"/>
</dbReference>
<dbReference type="AlphaFoldDB" id="F4EWH0"/>
<dbReference type="Proteomes" id="UP000011124">
    <property type="component" value="Chromosome"/>
</dbReference>
<dbReference type="PROSITE" id="PS51257">
    <property type="entry name" value="PROKAR_LIPOPROTEIN"/>
    <property type="match status" value="1"/>
</dbReference>
<dbReference type="KEGG" id="ssg:Selsp_2201"/>
<dbReference type="PROSITE" id="PS00194">
    <property type="entry name" value="THIOREDOXIN_1"/>
    <property type="match status" value="1"/>
</dbReference>
<dbReference type="GO" id="GO:0016491">
    <property type="term" value="F:oxidoreductase activity"/>
    <property type="evidence" value="ECO:0007669"/>
    <property type="project" value="InterPro"/>
</dbReference>
<feature type="signal peptide" evidence="1">
    <location>
        <begin position="1"/>
        <end position="27"/>
    </location>
</feature>
<keyword evidence="1" id="KW-0732">Signal</keyword>
<accession>F4EWH0</accession>
<proteinExistence type="predicted"/>
<keyword evidence="4" id="KW-1185">Reference proteome</keyword>
<dbReference type="OrthoDB" id="9809733at2"/>
<dbReference type="HOGENOM" id="CLU_042529_11_4_9"/>
<dbReference type="SUPFAM" id="SSF52833">
    <property type="entry name" value="Thioredoxin-like"/>
    <property type="match status" value="1"/>
</dbReference>
<dbReference type="InterPro" id="IPR000866">
    <property type="entry name" value="AhpC/TSA"/>
</dbReference>
<feature type="domain" description="Thioredoxin" evidence="2">
    <location>
        <begin position="45"/>
        <end position="183"/>
    </location>
</feature>
<dbReference type="InterPro" id="IPR013766">
    <property type="entry name" value="Thioredoxin_domain"/>
</dbReference>
<dbReference type="InterPro" id="IPR017937">
    <property type="entry name" value="Thioredoxin_CS"/>
</dbReference>
<feature type="chain" id="PRO_5003307522" evidence="1">
    <location>
        <begin position="28"/>
        <end position="183"/>
    </location>
</feature>
<evidence type="ECO:0000256" key="1">
    <source>
        <dbReference type="SAM" id="SignalP"/>
    </source>
</evidence>
<reference evidence="3 4" key="1">
    <citation type="submission" date="2011-04" db="EMBL/GenBank/DDBJ databases">
        <title>The complete genome of Selenomonas sputigena DSM 20758.</title>
        <authorList>
            <consortium name="US DOE Joint Genome Institute (JGI-PGF)"/>
            <person name="Lucas S."/>
            <person name="Copeland A."/>
            <person name="Lapidus A."/>
            <person name="Bruce D."/>
            <person name="Goodwin L."/>
            <person name="Pitluck S."/>
            <person name="Peters L."/>
            <person name="Kyrpides N."/>
            <person name="Mavromatis K."/>
            <person name="Ivanova N."/>
            <person name="Ovchinnikova G."/>
            <person name="Teshima H."/>
            <person name="Detter J.C."/>
            <person name="Tapia R."/>
            <person name="Han C."/>
            <person name="Land M."/>
            <person name="Hauser L."/>
            <person name="Markowitz V."/>
            <person name="Cheng J.-F."/>
            <person name="Hugenholtz P."/>
            <person name="Woyke T."/>
            <person name="Wu D."/>
            <person name="Gronow S."/>
            <person name="Wellnitz S."/>
            <person name="Schneider S."/>
            <person name="Klenk H.-P."/>
            <person name="Eisen J.A."/>
        </authorList>
    </citation>
    <scope>NUCLEOTIDE SEQUENCE [LARGE SCALE GENOMIC DNA]</scope>
    <source>
        <strain evidence="4">ATCC 35185 / DSM 20758 / VPI D19B-28</strain>
    </source>
</reference>
<gene>
    <name evidence="3" type="ordered locus">Selsp_2201</name>
</gene>